<dbReference type="Proteomes" id="UP001151760">
    <property type="component" value="Unassembled WGS sequence"/>
</dbReference>
<organism evidence="2 3">
    <name type="scientific">Tanacetum coccineum</name>
    <dbReference type="NCBI Taxonomy" id="301880"/>
    <lineage>
        <taxon>Eukaryota</taxon>
        <taxon>Viridiplantae</taxon>
        <taxon>Streptophyta</taxon>
        <taxon>Embryophyta</taxon>
        <taxon>Tracheophyta</taxon>
        <taxon>Spermatophyta</taxon>
        <taxon>Magnoliopsida</taxon>
        <taxon>eudicotyledons</taxon>
        <taxon>Gunneridae</taxon>
        <taxon>Pentapetalae</taxon>
        <taxon>asterids</taxon>
        <taxon>campanulids</taxon>
        <taxon>Asterales</taxon>
        <taxon>Asteraceae</taxon>
        <taxon>Asteroideae</taxon>
        <taxon>Anthemideae</taxon>
        <taxon>Anthemidinae</taxon>
        <taxon>Tanacetum</taxon>
    </lineage>
</organism>
<sequence length="176" mass="19806">MRTVLGQQLDAQPIPPDEGDMVKIRTWVNSGPLIRKHVNVTTNLWSHLLILGFSFDHLHTVIRVEDLERHEEELARIYFVKLFLSSGKVDTCKSLDASLVNTASSGTELVEHDISSKSGNDAHADDADIRPIYDEEPMAEVQSCNPKKEGLKVGSEKNRNLRNQAFKEFSHTDAKQ</sequence>
<accession>A0ABQ5GEU9</accession>
<reference evidence="2" key="2">
    <citation type="submission" date="2022-01" db="EMBL/GenBank/DDBJ databases">
        <authorList>
            <person name="Yamashiro T."/>
            <person name="Shiraishi A."/>
            <person name="Satake H."/>
            <person name="Nakayama K."/>
        </authorList>
    </citation>
    <scope>NUCLEOTIDE SEQUENCE</scope>
</reference>
<dbReference type="EMBL" id="BQNB010018404">
    <property type="protein sequence ID" value="GJT74020.1"/>
    <property type="molecule type" value="Genomic_DNA"/>
</dbReference>
<keyword evidence="3" id="KW-1185">Reference proteome</keyword>
<name>A0ABQ5GEU9_9ASTR</name>
<reference evidence="2" key="1">
    <citation type="journal article" date="2022" name="Int. J. Mol. Sci.">
        <title>Draft Genome of Tanacetum Coccineum: Genomic Comparison of Closely Related Tanacetum-Family Plants.</title>
        <authorList>
            <person name="Yamashiro T."/>
            <person name="Shiraishi A."/>
            <person name="Nakayama K."/>
            <person name="Satake H."/>
        </authorList>
    </citation>
    <scope>NUCLEOTIDE SEQUENCE</scope>
</reference>
<evidence type="ECO:0000313" key="2">
    <source>
        <dbReference type="EMBL" id="GJT74020.1"/>
    </source>
</evidence>
<evidence type="ECO:0000313" key="3">
    <source>
        <dbReference type="Proteomes" id="UP001151760"/>
    </source>
</evidence>
<feature type="region of interest" description="Disordered" evidence="1">
    <location>
        <begin position="136"/>
        <end position="176"/>
    </location>
</feature>
<gene>
    <name evidence="2" type="ORF">Tco_1033306</name>
</gene>
<evidence type="ECO:0008006" key="4">
    <source>
        <dbReference type="Google" id="ProtNLM"/>
    </source>
</evidence>
<evidence type="ECO:0000256" key="1">
    <source>
        <dbReference type="SAM" id="MobiDB-lite"/>
    </source>
</evidence>
<protein>
    <recommendedName>
        <fullName evidence="4">DUF4283 domain-containing protein</fullName>
    </recommendedName>
</protein>
<proteinExistence type="predicted"/>
<feature type="compositionally biased region" description="Basic and acidic residues" evidence="1">
    <location>
        <begin position="146"/>
        <end position="159"/>
    </location>
</feature>
<comment type="caution">
    <text evidence="2">The sequence shown here is derived from an EMBL/GenBank/DDBJ whole genome shotgun (WGS) entry which is preliminary data.</text>
</comment>